<dbReference type="SMART" id="SM00283">
    <property type="entry name" value="MA"/>
    <property type="match status" value="1"/>
</dbReference>
<evidence type="ECO:0000256" key="2">
    <source>
        <dbReference type="ARBA" id="ARBA00022500"/>
    </source>
</evidence>
<dbReference type="CDD" id="cd11386">
    <property type="entry name" value="MCP_signal"/>
    <property type="match status" value="1"/>
</dbReference>
<dbReference type="Gene3D" id="1.10.287.950">
    <property type="entry name" value="Methyl-accepting chemotaxis protein"/>
    <property type="match status" value="1"/>
</dbReference>
<sequence>MDRNSKTLLDRFVFNSLMINEGLAYFFLVPIVVFHLWSNMAINDEQMKILVFSIPAGILFSMIPTVFFNYTMLGPPAKYFEKYLSGRAVSDEEYKAVLRHVLMLPYKKLFNGAFNWATGLAIVFIPLFMYAEVTGVQTINIIFLFFIAVSLGSVIYFLAMELHVQRYINAGAFPRWITLDALPRLSTAFKMAVAFFLSAAVPFLLLLSYFLVYLTSPEIETAALVTKMVIISVIGIALAFVLSALIIKSIVLKLTAVNHTAAAIEAGDLVTEPERTAIVDEFQDIIHAVIRMREHLGNVVVQVQATSDHVASGSEEMSSSSEELSQGSTEQASHLEEITSSMEQMSSNISQNADNASETERIAAQASRDAEEGGRQVQDTVRAMKDIAGKTSIIEEIARQTNLLALNAAIEAARAGDAGRGFAVVAAEVRKLAERSGEAAKEIAGLSSGSVAVAESAGAMLEKMVPDIRRTAELVQEISAASREQNAGAAQINSAISQLDHVVQQNAASAEGVSSTAQELAGQAQQLQDIMGFFRVGGGAVRRRKDDPRDRPGKGRGAGGPVLTRNKGVTSSRQRPALAMDGMDQADSAFE</sequence>
<keyword evidence="4" id="KW-0807">Transducer</keyword>
<dbReference type="Proteomes" id="UP000008561">
    <property type="component" value="Chromosome"/>
</dbReference>
<feature type="domain" description="Methyl-accepting transducer" evidence="7">
    <location>
        <begin position="306"/>
        <end position="521"/>
    </location>
</feature>
<feature type="transmembrane region" description="Helical" evidence="6">
    <location>
        <begin position="137"/>
        <end position="159"/>
    </location>
</feature>
<protein>
    <submittedName>
        <fullName evidence="9">Methyl-accepting chemotaxis sensory transducer</fullName>
    </submittedName>
</protein>
<evidence type="ECO:0000256" key="1">
    <source>
        <dbReference type="ARBA" id="ARBA00004370"/>
    </source>
</evidence>
<feature type="domain" description="HAMP" evidence="8">
    <location>
        <begin position="248"/>
        <end position="301"/>
    </location>
</feature>
<feature type="transmembrane region" description="Helical" evidence="6">
    <location>
        <begin position="109"/>
        <end position="131"/>
    </location>
</feature>
<dbReference type="PROSITE" id="PS50111">
    <property type="entry name" value="CHEMOTAXIS_TRANSDUC_2"/>
    <property type="match status" value="1"/>
</dbReference>
<dbReference type="GO" id="GO:0006935">
    <property type="term" value="P:chemotaxis"/>
    <property type="evidence" value="ECO:0007669"/>
    <property type="project" value="UniProtKB-KW"/>
</dbReference>
<evidence type="ECO:0000256" key="4">
    <source>
        <dbReference type="PROSITE-ProRule" id="PRU00284"/>
    </source>
</evidence>
<accession>A8ZVX4</accession>
<dbReference type="InterPro" id="IPR004089">
    <property type="entry name" value="MCPsignal_dom"/>
</dbReference>
<dbReference type="FunFam" id="1.10.287.950:FF:000001">
    <property type="entry name" value="Methyl-accepting chemotaxis sensory transducer"/>
    <property type="match status" value="1"/>
</dbReference>
<dbReference type="EMBL" id="CP000859">
    <property type="protein sequence ID" value="ABW66683.1"/>
    <property type="molecule type" value="Genomic_DNA"/>
</dbReference>
<feature type="transmembrane region" description="Helical" evidence="6">
    <location>
        <begin position="192"/>
        <end position="212"/>
    </location>
</feature>
<dbReference type="HOGENOM" id="CLU_461344_0_0_7"/>
<dbReference type="KEGG" id="dol:Dole_0873"/>
<dbReference type="InterPro" id="IPR051310">
    <property type="entry name" value="MCP_chemotaxis"/>
</dbReference>
<dbReference type="AlphaFoldDB" id="A8ZVX4"/>
<evidence type="ECO:0000256" key="6">
    <source>
        <dbReference type="SAM" id="Phobius"/>
    </source>
</evidence>
<organism evidence="9 10">
    <name type="scientific">Desulfosudis oleivorans (strain DSM 6200 / JCM 39069 / Hxd3)</name>
    <name type="common">Desulfococcus oleovorans</name>
    <dbReference type="NCBI Taxonomy" id="96561"/>
    <lineage>
        <taxon>Bacteria</taxon>
        <taxon>Pseudomonadati</taxon>
        <taxon>Thermodesulfobacteriota</taxon>
        <taxon>Desulfobacteria</taxon>
        <taxon>Desulfobacterales</taxon>
        <taxon>Desulfosudaceae</taxon>
        <taxon>Desulfosudis</taxon>
    </lineage>
</organism>
<feature type="compositionally biased region" description="Low complexity" evidence="5">
    <location>
        <begin position="312"/>
        <end position="330"/>
    </location>
</feature>
<evidence type="ECO:0000256" key="3">
    <source>
        <dbReference type="ARBA" id="ARBA00029447"/>
    </source>
</evidence>
<gene>
    <name evidence="9" type="ordered locus">Dole_0873</name>
</gene>
<keyword evidence="2" id="KW-0145">Chemotaxis</keyword>
<dbReference type="SUPFAM" id="SSF58104">
    <property type="entry name" value="Methyl-accepting chemotaxis protein (MCP) signaling domain"/>
    <property type="match status" value="1"/>
</dbReference>
<feature type="transmembrane region" description="Helical" evidence="6">
    <location>
        <begin position="224"/>
        <end position="247"/>
    </location>
</feature>
<comment type="similarity">
    <text evidence="3">Belongs to the methyl-accepting chemotaxis (MCP) protein family.</text>
</comment>
<proteinExistence type="inferred from homology"/>
<dbReference type="RefSeq" id="WP_012174301.1">
    <property type="nucleotide sequence ID" value="NC_009943.1"/>
</dbReference>
<feature type="transmembrane region" description="Helical" evidence="6">
    <location>
        <begin position="49"/>
        <end position="70"/>
    </location>
</feature>
<feature type="region of interest" description="Disordered" evidence="5">
    <location>
        <begin position="538"/>
        <end position="591"/>
    </location>
</feature>
<dbReference type="GO" id="GO:0007165">
    <property type="term" value="P:signal transduction"/>
    <property type="evidence" value="ECO:0007669"/>
    <property type="project" value="UniProtKB-KW"/>
</dbReference>
<feature type="transmembrane region" description="Helical" evidence="6">
    <location>
        <begin position="12"/>
        <end position="37"/>
    </location>
</feature>
<dbReference type="PANTHER" id="PTHR43531">
    <property type="entry name" value="PROTEIN ICFG"/>
    <property type="match status" value="1"/>
</dbReference>
<keyword evidence="6" id="KW-1133">Transmembrane helix</keyword>
<dbReference type="GO" id="GO:0004888">
    <property type="term" value="F:transmembrane signaling receptor activity"/>
    <property type="evidence" value="ECO:0007669"/>
    <property type="project" value="TreeGrafter"/>
</dbReference>
<reference evidence="9 10" key="1">
    <citation type="submission" date="2007-10" db="EMBL/GenBank/DDBJ databases">
        <title>Complete sequence of Desulfococcus oleovorans Hxd3.</title>
        <authorList>
            <consortium name="US DOE Joint Genome Institute"/>
            <person name="Copeland A."/>
            <person name="Lucas S."/>
            <person name="Lapidus A."/>
            <person name="Barry K."/>
            <person name="Glavina del Rio T."/>
            <person name="Dalin E."/>
            <person name="Tice H."/>
            <person name="Pitluck S."/>
            <person name="Kiss H."/>
            <person name="Brettin T."/>
            <person name="Bruce D."/>
            <person name="Detter J.C."/>
            <person name="Han C."/>
            <person name="Schmutz J."/>
            <person name="Larimer F."/>
            <person name="Land M."/>
            <person name="Hauser L."/>
            <person name="Kyrpides N."/>
            <person name="Kim E."/>
            <person name="Wawrik B."/>
            <person name="Richardson P."/>
        </authorList>
    </citation>
    <scope>NUCLEOTIDE SEQUENCE [LARGE SCALE GENOMIC DNA]</scope>
    <source>
        <strain evidence="10">DSM 6200 / JCM 39069 / Hxd3</strain>
    </source>
</reference>
<dbReference type="GO" id="GO:0005886">
    <property type="term" value="C:plasma membrane"/>
    <property type="evidence" value="ECO:0007669"/>
    <property type="project" value="TreeGrafter"/>
</dbReference>
<dbReference type="InterPro" id="IPR003660">
    <property type="entry name" value="HAMP_dom"/>
</dbReference>
<name>A8ZVX4_DESOH</name>
<dbReference type="Pfam" id="PF00015">
    <property type="entry name" value="MCPsignal"/>
    <property type="match status" value="1"/>
</dbReference>
<feature type="compositionally biased region" description="Polar residues" evidence="5">
    <location>
        <begin position="338"/>
        <end position="356"/>
    </location>
</feature>
<dbReference type="PROSITE" id="PS50885">
    <property type="entry name" value="HAMP"/>
    <property type="match status" value="1"/>
</dbReference>
<dbReference type="STRING" id="96561.Dole_0873"/>
<evidence type="ECO:0000259" key="7">
    <source>
        <dbReference type="PROSITE" id="PS50111"/>
    </source>
</evidence>
<dbReference type="PANTHER" id="PTHR43531:SF11">
    <property type="entry name" value="METHYL-ACCEPTING CHEMOTAXIS PROTEIN 3"/>
    <property type="match status" value="1"/>
</dbReference>
<evidence type="ECO:0000313" key="10">
    <source>
        <dbReference type="Proteomes" id="UP000008561"/>
    </source>
</evidence>
<evidence type="ECO:0000259" key="8">
    <source>
        <dbReference type="PROSITE" id="PS50885"/>
    </source>
</evidence>
<dbReference type="eggNOG" id="COG0840">
    <property type="taxonomic scope" value="Bacteria"/>
</dbReference>
<feature type="region of interest" description="Disordered" evidence="5">
    <location>
        <begin position="310"/>
        <end position="378"/>
    </location>
</feature>
<keyword evidence="6" id="KW-0812">Transmembrane</keyword>
<comment type="subcellular location">
    <subcellularLocation>
        <location evidence="1">Membrane</location>
    </subcellularLocation>
</comment>
<keyword evidence="6" id="KW-0472">Membrane</keyword>
<evidence type="ECO:0000256" key="5">
    <source>
        <dbReference type="SAM" id="MobiDB-lite"/>
    </source>
</evidence>
<keyword evidence="10" id="KW-1185">Reference proteome</keyword>
<evidence type="ECO:0000313" key="9">
    <source>
        <dbReference type="EMBL" id="ABW66683.1"/>
    </source>
</evidence>
<feature type="compositionally biased region" description="Basic and acidic residues" evidence="5">
    <location>
        <begin position="544"/>
        <end position="553"/>
    </location>
</feature>